<evidence type="ECO:0000256" key="17">
    <source>
        <dbReference type="ARBA" id="ARBA00048666"/>
    </source>
</evidence>
<dbReference type="Pfam" id="PF13193">
    <property type="entry name" value="AMP-binding_C"/>
    <property type="match status" value="1"/>
</dbReference>
<dbReference type="GO" id="GO:0004467">
    <property type="term" value="F:long-chain fatty acid-CoA ligase activity"/>
    <property type="evidence" value="ECO:0007669"/>
    <property type="project" value="UniProtKB-EC"/>
</dbReference>
<dbReference type="PANTHER" id="PTHR43107:SF4">
    <property type="entry name" value="LONG-CHAIN FATTY ACID TRANSPORT PROTEIN 2"/>
    <property type="match status" value="1"/>
</dbReference>
<sequence>MLDLYTAVLGLLILLPLLAKFFFPYFWLDLKNLIGYIRMGYRCRSYMQHTPPITFLDIFLARVKKYSDKPLIFFEDEVYSYQDIDRHSNQIARVLKDYVGLKEEETMAVFFRNIPAYLSVLIGLSKISCTMACVNCNIRLKSLIHVLKSCKAKVLLSTPDLKDAIEDILPTLNAEGIRVFYLSDDSPTEGVEALLKRVKLSSAESVPFSFRANVTPKSVGLYIFTSGTTGLPKAAVISQKKIIMALHLLRLSGVHDKDVVYIPLPLYHGSGLLGLLGSIDMGATCVLRSKFSVSHYWDDCRRYHVTVIQYVGELMRYLCNAPKRDNDRDHRVRIAIGNGMRTEVWKEFLNRFGPIKIYEIYGATEGTAGFINYAGKIGAVGRTNFFIKKLFNYQFVQYDVDSNQPMRDEKGLCITVPTGEVGLMVVKISETIPFEGYAGDYRNTEKKILHNVLKKGDCYFNTGDLLREDHEGFIYFHDRVGDTFRWKGENVATTEVEMTLVALDIIEEANVYGVPVPGHEGKIGMAAIRLKDGCPFDGKKLFIHTKDHLPSYAIPRFIRIQEKLEITGTFKLCKTHLLRDGFNPATISDPLFFLDDSEKNYIPMTEEIYCSILEKKRKL</sequence>
<comment type="catalytic activity">
    <reaction evidence="17">
        <text>tetracosanoate + ATP + CoA = tetracosanoyl-CoA + AMP + diphosphate</text>
        <dbReference type="Rhea" id="RHEA:33639"/>
        <dbReference type="ChEBI" id="CHEBI:30616"/>
        <dbReference type="ChEBI" id="CHEBI:31014"/>
        <dbReference type="ChEBI" id="CHEBI:33019"/>
        <dbReference type="ChEBI" id="CHEBI:57287"/>
        <dbReference type="ChEBI" id="CHEBI:65052"/>
        <dbReference type="ChEBI" id="CHEBI:456215"/>
    </reaction>
    <physiologicalReaction direction="left-to-right" evidence="17">
        <dbReference type="Rhea" id="RHEA:33640"/>
    </physiologicalReaction>
</comment>
<dbReference type="OrthoDB" id="288590at2759"/>
<evidence type="ECO:0000256" key="6">
    <source>
        <dbReference type="ARBA" id="ARBA00022692"/>
    </source>
</evidence>
<dbReference type="FunFam" id="3.40.50.12780:FF:000005">
    <property type="entry name" value="Solute carrier family 27 member 6"/>
    <property type="match status" value="1"/>
</dbReference>
<dbReference type="Ensembl" id="ENSNNAT00000026451.1">
    <property type="protein sequence ID" value="ENSNNAP00000025230.1"/>
    <property type="gene ID" value="ENSNNAG00000016487.1"/>
</dbReference>
<dbReference type="GO" id="GO:0044539">
    <property type="term" value="P:long-chain fatty acid import into cell"/>
    <property type="evidence" value="ECO:0007669"/>
    <property type="project" value="TreeGrafter"/>
</dbReference>
<evidence type="ECO:0000256" key="8">
    <source>
        <dbReference type="ARBA" id="ARBA00022832"/>
    </source>
</evidence>
<evidence type="ECO:0000256" key="12">
    <source>
        <dbReference type="ARBA" id="ARBA00023136"/>
    </source>
</evidence>
<evidence type="ECO:0000256" key="3">
    <source>
        <dbReference type="ARBA" id="ARBA00022448"/>
    </source>
</evidence>
<dbReference type="PROSITE" id="PS00455">
    <property type="entry name" value="AMP_BINDING"/>
    <property type="match status" value="1"/>
</dbReference>
<reference evidence="20" key="1">
    <citation type="submission" date="2025-08" db="UniProtKB">
        <authorList>
            <consortium name="Ensembl"/>
        </authorList>
    </citation>
    <scope>IDENTIFICATION</scope>
</reference>
<evidence type="ECO:0000313" key="21">
    <source>
        <dbReference type="Proteomes" id="UP000694559"/>
    </source>
</evidence>
<keyword evidence="12" id="KW-0472">Membrane</keyword>
<dbReference type="GeneTree" id="ENSGT00940000157947"/>
<keyword evidence="6" id="KW-0812">Transmembrane</keyword>
<proteinExistence type="inferred from homology"/>
<evidence type="ECO:0000256" key="10">
    <source>
        <dbReference type="ARBA" id="ARBA00023055"/>
    </source>
</evidence>
<protein>
    <recommendedName>
        <fullName evidence="14">long-chain-fatty-acid--CoA ligase</fullName>
        <ecNumber evidence="14">6.2.1.3</ecNumber>
    </recommendedName>
    <alternativeName>
        <fullName evidence="16">Long-chain-fatty-acid--CoA ligase</fullName>
    </alternativeName>
</protein>
<dbReference type="InterPro" id="IPR025110">
    <property type="entry name" value="AMP-bd_C"/>
</dbReference>
<evidence type="ECO:0000256" key="13">
    <source>
        <dbReference type="ARBA" id="ARBA00024484"/>
    </source>
</evidence>
<evidence type="ECO:0000256" key="7">
    <source>
        <dbReference type="ARBA" id="ARBA00022741"/>
    </source>
</evidence>
<evidence type="ECO:0000256" key="5">
    <source>
        <dbReference type="ARBA" id="ARBA00022598"/>
    </source>
</evidence>
<dbReference type="PANTHER" id="PTHR43107">
    <property type="entry name" value="LONG-CHAIN FATTY ACID TRANSPORT PROTEIN"/>
    <property type="match status" value="1"/>
</dbReference>
<dbReference type="Proteomes" id="UP000694559">
    <property type="component" value="Unplaced"/>
</dbReference>
<evidence type="ECO:0000256" key="14">
    <source>
        <dbReference type="ARBA" id="ARBA00026121"/>
    </source>
</evidence>
<accession>A0A8C6YBE8</accession>
<evidence type="ECO:0000256" key="16">
    <source>
        <dbReference type="ARBA" id="ARBA00041297"/>
    </source>
</evidence>
<keyword evidence="5" id="KW-0436">Ligase</keyword>
<comment type="subcellular location">
    <subcellularLocation>
        <location evidence="1">Cell membrane</location>
        <topology evidence="1">Multi-pass membrane protein</topology>
    </subcellularLocation>
</comment>
<evidence type="ECO:0000256" key="4">
    <source>
        <dbReference type="ARBA" id="ARBA00022475"/>
    </source>
</evidence>
<dbReference type="Pfam" id="PF00501">
    <property type="entry name" value="AMP-binding"/>
    <property type="match status" value="1"/>
</dbReference>
<keyword evidence="11" id="KW-0443">Lipid metabolism</keyword>
<evidence type="ECO:0000256" key="1">
    <source>
        <dbReference type="ARBA" id="ARBA00004651"/>
    </source>
</evidence>
<dbReference type="EC" id="6.2.1.3" evidence="14"/>
<evidence type="ECO:0000256" key="15">
    <source>
        <dbReference type="ARBA" id="ARBA00036527"/>
    </source>
</evidence>
<dbReference type="OMA" id="KIPHIVE"/>
<dbReference type="InterPro" id="IPR000873">
    <property type="entry name" value="AMP-dep_synth/lig_dom"/>
</dbReference>
<evidence type="ECO:0000259" key="19">
    <source>
        <dbReference type="Pfam" id="PF13193"/>
    </source>
</evidence>
<organism evidence="20 21">
    <name type="scientific">Naja naja</name>
    <name type="common">Indian cobra</name>
    <dbReference type="NCBI Taxonomy" id="35670"/>
    <lineage>
        <taxon>Eukaryota</taxon>
        <taxon>Metazoa</taxon>
        <taxon>Chordata</taxon>
        <taxon>Craniata</taxon>
        <taxon>Vertebrata</taxon>
        <taxon>Euteleostomi</taxon>
        <taxon>Lepidosauria</taxon>
        <taxon>Squamata</taxon>
        <taxon>Bifurcata</taxon>
        <taxon>Unidentata</taxon>
        <taxon>Episquamata</taxon>
        <taxon>Toxicofera</taxon>
        <taxon>Serpentes</taxon>
        <taxon>Colubroidea</taxon>
        <taxon>Elapidae</taxon>
        <taxon>Elapinae</taxon>
        <taxon>Naja</taxon>
    </lineage>
</organism>
<keyword evidence="10" id="KW-0445">Lipid transport</keyword>
<keyword evidence="8" id="KW-0276">Fatty acid metabolism</keyword>
<dbReference type="InterPro" id="IPR045851">
    <property type="entry name" value="AMP-bd_C_sf"/>
</dbReference>
<feature type="domain" description="AMP-dependent synthetase/ligase" evidence="18">
    <location>
        <begin position="61"/>
        <end position="381"/>
    </location>
</feature>
<name>A0A8C6YBE8_NAJNA</name>
<evidence type="ECO:0000256" key="9">
    <source>
        <dbReference type="ARBA" id="ARBA00022989"/>
    </source>
</evidence>
<evidence type="ECO:0000256" key="2">
    <source>
        <dbReference type="ARBA" id="ARBA00006432"/>
    </source>
</evidence>
<reference evidence="20" key="2">
    <citation type="submission" date="2025-09" db="UniProtKB">
        <authorList>
            <consortium name="Ensembl"/>
        </authorList>
    </citation>
    <scope>IDENTIFICATION</scope>
</reference>
<comment type="catalytic activity">
    <reaction evidence="13">
        <text>a long-chain fatty acid + ATP + CoA = a long-chain fatty acyl-CoA + AMP + diphosphate</text>
        <dbReference type="Rhea" id="RHEA:15421"/>
        <dbReference type="ChEBI" id="CHEBI:30616"/>
        <dbReference type="ChEBI" id="CHEBI:33019"/>
        <dbReference type="ChEBI" id="CHEBI:57287"/>
        <dbReference type="ChEBI" id="CHEBI:57560"/>
        <dbReference type="ChEBI" id="CHEBI:83139"/>
        <dbReference type="ChEBI" id="CHEBI:456215"/>
        <dbReference type="EC" id="6.2.1.3"/>
    </reaction>
    <physiologicalReaction direction="left-to-right" evidence="13">
        <dbReference type="Rhea" id="RHEA:15422"/>
    </physiologicalReaction>
</comment>
<comment type="similarity">
    <text evidence="2">Belongs to the ATP-dependent AMP-binding enzyme family.</text>
</comment>
<dbReference type="SUPFAM" id="SSF56801">
    <property type="entry name" value="Acetyl-CoA synthetase-like"/>
    <property type="match status" value="1"/>
</dbReference>
<evidence type="ECO:0000259" key="18">
    <source>
        <dbReference type="Pfam" id="PF00501"/>
    </source>
</evidence>
<dbReference type="GO" id="GO:0005789">
    <property type="term" value="C:endoplasmic reticulum membrane"/>
    <property type="evidence" value="ECO:0007669"/>
    <property type="project" value="TreeGrafter"/>
</dbReference>
<feature type="domain" description="AMP-binding enzyme C-terminal" evidence="19">
    <location>
        <begin position="495"/>
        <end position="571"/>
    </location>
</feature>
<keyword evidence="3" id="KW-0813">Transport</keyword>
<keyword evidence="7" id="KW-0547">Nucleotide-binding</keyword>
<keyword evidence="21" id="KW-1185">Reference proteome</keyword>
<keyword evidence="9" id="KW-1133">Transmembrane helix</keyword>
<keyword evidence="4" id="KW-1003">Cell membrane</keyword>
<dbReference type="GO" id="GO:0000166">
    <property type="term" value="F:nucleotide binding"/>
    <property type="evidence" value="ECO:0007669"/>
    <property type="project" value="UniProtKB-KW"/>
</dbReference>
<dbReference type="GO" id="GO:0008206">
    <property type="term" value="P:bile acid metabolic process"/>
    <property type="evidence" value="ECO:0007669"/>
    <property type="project" value="TreeGrafter"/>
</dbReference>
<dbReference type="GO" id="GO:0005886">
    <property type="term" value="C:plasma membrane"/>
    <property type="evidence" value="ECO:0007669"/>
    <property type="project" value="UniProtKB-SubCell"/>
</dbReference>
<evidence type="ECO:0000313" key="20">
    <source>
        <dbReference type="Ensembl" id="ENSNNAP00000025230.1"/>
    </source>
</evidence>
<comment type="catalytic activity">
    <reaction evidence="15">
        <text>a very long-chain fatty acid + ATP + CoA = a very long-chain fatty acyl-CoA + AMP + diphosphate</text>
        <dbReference type="Rhea" id="RHEA:54536"/>
        <dbReference type="ChEBI" id="CHEBI:30616"/>
        <dbReference type="ChEBI" id="CHEBI:33019"/>
        <dbReference type="ChEBI" id="CHEBI:57287"/>
        <dbReference type="ChEBI" id="CHEBI:58950"/>
        <dbReference type="ChEBI" id="CHEBI:138261"/>
        <dbReference type="ChEBI" id="CHEBI:456215"/>
    </reaction>
    <physiologicalReaction direction="left-to-right" evidence="15">
        <dbReference type="Rhea" id="RHEA:54537"/>
    </physiologicalReaction>
</comment>
<dbReference type="FunFam" id="3.30.300.30:FF:000002">
    <property type="entry name" value="Long-chain fatty acid transport protein 1"/>
    <property type="match status" value="1"/>
</dbReference>
<evidence type="ECO:0000256" key="11">
    <source>
        <dbReference type="ARBA" id="ARBA00023098"/>
    </source>
</evidence>
<dbReference type="InterPro" id="IPR020845">
    <property type="entry name" value="AMP-binding_CS"/>
</dbReference>
<dbReference type="GO" id="GO:0005324">
    <property type="term" value="F:long-chain fatty acid transmembrane transporter activity"/>
    <property type="evidence" value="ECO:0007669"/>
    <property type="project" value="TreeGrafter"/>
</dbReference>
<dbReference type="Gene3D" id="3.40.50.12780">
    <property type="entry name" value="N-terminal domain of ligase-like"/>
    <property type="match status" value="1"/>
</dbReference>
<dbReference type="AlphaFoldDB" id="A0A8C6YBE8"/>
<dbReference type="Gene3D" id="3.30.300.30">
    <property type="match status" value="1"/>
</dbReference>
<dbReference type="InterPro" id="IPR042099">
    <property type="entry name" value="ANL_N_sf"/>
</dbReference>